<dbReference type="InterPro" id="IPR036388">
    <property type="entry name" value="WH-like_DNA-bd_sf"/>
</dbReference>
<dbReference type="PANTHER" id="PTHR43537:SF45">
    <property type="entry name" value="GNTR FAMILY REGULATORY PROTEIN"/>
    <property type="match status" value="1"/>
</dbReference>
<dbReference type="InterPro" id="IPR011711">
    <property type="entry name" value="GntR_C"/>
</dbReference>
<feature type="domain" description="HTH gntR-type" evidence="4">
    <location>
        <begin position="13"/>
        <end position="80"/>
    </location>
</feature>
<dbReference type="SUPFAM" id="SSF48008">
    <property type="entry name" value="GntR ligand-binding domain-like"/>
    <property type="match status" value="1"/>
</dbReference>
<proteinExistence type="predicted"/>
<keyword evidence="3" id="KW-0804">Transcription</keyword>
<keyword evidence="2" id="KW-0238">DNA-binding</keyword>
<dbReference type="Gene3D" id="1.10.10.10">
    <property type="entry name" value="Winged helix-like DNA-binding domain superfamily/Winged helix DNA-binding domain"/>
    <property type="match status" value="1"/>
</dbReference>
<dbReference type="Pfam" id="PF00392">
    <property type="entry name" value="GntR"/>
    <property type="match status" value="1"/>
</dbReference>
<dbReference type="SMART" id="SM00345">
    <property type="entry name" value="HTH_GNTR"/>
    <property type="match status" value="1"/>
</dbReference>
<dbReference type="CDD" id="cd07377">
    <property type="entry name" value="WHTH_GntR"/>
    <property type="match status" value="1"/>
</dbReference>
<keyword evidence="6" id="KW-1185">Reference proteome</keyword>
<evidence type="ECO:0000313" key="6">
    <source>
        <dbReference type="Proteomes" id="UP001597351"/>
    </source>
</evidence>
<sequence length="219" mass="23563">MPVPVSAESVARSLLRDDVYVRLRDAIVDGTLEPGEQLRDGELAAWLGVSRTPVREALLRLQQGGLVVARPGRSTSVATLDARAIRDAQAVVASMHELAVRQAVPQLTDADLDRMRTANEHFAAALRAGDVDAALAADDEFHDVPVACAGNHALRGVLEQYTPSLRRLERLRFASLAGRGSVALHERLVERCAAGDVDGAAATSYETWQTLEPLLAADR</sequence>
<name>A0ABW4TML9_9ACTN</name>
<dbReference type="PANTHER" id="PTHR43537">
    <property type="entry name" value="TRANSCRIPTIONAL REGULATOR, GNTR FAMILY"/>
    <property type="match status" value="1"/>
</dbReference>
<evidence type="ECO:0000256" key="3">
    <source>
        <dbReference type="ARBA" id="ARBA00023163"/>
    </source>
</evidence>
<evidence type="ECO:0000256" key="2">
    <source>
        <dbReference type="ARBA" id="ARBA00023125"/>
    </source>
</evidence>
<dbReference type="Proteomes" id="UP001597351">
    <property type="component" value="Unassembled WGS sequence"/>
</dbReference>
<dbReference type="PROSITE" id="PS50949">
    <property type="entry name" value="HTH_GNTR"/>
    <property type="match status" value="1"/>
</dbReference>
<dbReference type="InterPro" id="IPR036390">
    <property type="entry name" value="WH_DNA-bd_sf"/>
</dbReference>
<dbReference type="InterPro" id="IPR000524">
    <property type="entry name" value="Tscrpt_reg_HTH_GntR"/>
</dbReference>
<dbReference type="SMART" id="SM00895">
    <property type="entry name" value="FCD"/>
    <property type="match status" value="1"/>
</dbReference>
<protein>
    <submittedName>
        <fullName evidence="5">GntR family transcriptional regulator</fullName>
    </submittedName>
</protein>
<dbReference type="EMBL" id="JBHUGD010000003">
    <property type="protein sequence ID" value="MFD1946714.1"/>
    <property type="molecule type" value="Genomic_DNA"/>
</dbReference>
<dbReference type="Pfam" id="PF07729">
    <property type="entry name" value="FCD"/>
    <property type="match status" value="1"/>
</dbReference>
<evidence type="ECO:0000256" key="1">
    <source>
        <dbReference type="ARBA" id="ARBA00023015"/>
    </source>
</evidence>
<dbReference type="RefSeq" id="WP_343917125.1">
    <property type="nucleotide sequence ID" value="NZ_BAAAJT010000002.1"/>
</dbReference>
<evidence type="ECO:0000313" key="5">
    <source>
        <dbReference type="EMBL" id="MFD1946714.1"/>
    </source>
</evidence>
<dbReference type="InterPro" id="IPR008920">
    <property type="entry name" value="TF_FadR/GntR_C"/>
</dbReference>
<evidence type="ECO:0000259" key="4">
    <source>
        <dbReference type="PROSITE" id="PS50949"/>
    </source>
</evidence>
<dbReference type="SUPFAM" id="SSF46785">
    <property type="entry name" value="Winged helix' DNA-binding domain"/>
    <property type="match status" value="1"/>
</dbReference>
<accession>A0ABW4TML9</accession>
<comment type="caution">
    <text evidence="5">The sequence shown here is derived from an EMBL/GenBank/DDBJ whole genome shotgun (WGS) entry which is preliminary data.</text>
</comment>
<dbReference type="Gene3D" id="1.20.120.530">
    <property type="entry name" value="GntR ligand-binding domain-like"/>
    <property type="match status" value="1"/>
</dbReference>
<organism evidence="5 6">
    <name type="scientific">Nocardioides aestuarii</name>
    <dbReference type="NCBI Taxonomy" id="252231"/>
    <lineage>
        <taxon>Bacteria</taxon>
        <taxon>Bacillati</taxon>
        <taxon>Actinomycetota</taxon>
        <taxon>Actinomycetes</taxon>
        <taxon>Propionibacteriales</taxon>
        <taxon>Nocardioidaceae</taxon>
        <taxon>Nocardioides</taxon>
    </lineage>
</organism>
<gene>
    <name evidence="5" type="ORF">ACFSDE_07920</name>
</gene>
<keyword evidence="1" id="KW-0805">Transcription regulation</keyword>
<reference evidence="6" key="1">
    <citation type="journal article" date="2019" name="Int. J. Syst. Evol. Microbiol.">
        <title>The Global Catalogue of Microorganisms (GCM) 10K type strain sequencing project: providing services to taxonomists for standard genome sequencing and annotation.</title>
        <authorList>
            <consortium name="The Broad Institute Genomics Platform"/>
            <consortium name="The Broad Institute Genome Sequencing Center for Infectious Disease"/>
            <person name="Wu L."/>
            <person name="Ma J."/>
        </authorList>
    </citation>
    <scope>NUCLEOTIDE SEQUENCE [LARGE SCALE GENOMIC DNA]</scope>
    <source>
        <strain evidence="6">CGMCC 1.12477</strain>
    </source>
</reference>